<evidence type="ECO:0000259" key="5">
    <source>
        <dbReference type="Pfam" id="PF21712"/>
    </source>
</evidence>
<evidence type="ECO:0000313" key="6">
    <source>
        <dbReference type="Proteomes" id="UP000504611"/>
    </source>
</evidence>
<protein>
    <submittedName>
        <fullName evidence="7">Apoptosis-stimulating of p53 protein 2-like</fullName>
    </submittedName>
</protein>
<evidence type="ECO:0000256" key="3">
    <source>
        <dbReference type="ARBA" id="ARBA00023043"/>
    </source>
</evidence>
<reference evidence="7" key="1">
    <citation type="submission" date="2025-08" db="UniProtKB">
        <authorList>
            <consortium name="RefSeq"/>
        </authorList>
    </citation>
    <scope>IDENTIFICATION</scope>
    <source>
        <tissue evidence="7">Muscle</tissue>
    </source>
</reference>
<dbReference type="InterPro" id="IPR048945">
    <property type="entry name" value="RASSF8/10_RA"/>
</dbReference>
<dbReference type="InterPro" id="IPR047163">
    <property type="entry name" value="ASPP1/2"/>
</dbReference>
<organism evidence="6 7">
    <name type="scientific">Notothenia coriiceps</name>
    <name type="common">black rockcod</name>
    <dbReference type="NCBI Taxonomy" id="8208"/>
    <lineage>
        <taxon>Eukaryota</taxon>
        <taxon>Metazoa</taxon>
        <taxon>Chordata</taxon>
        <taxon>Craniata</taxon>
        <taxon>Vertebrata</taxon>
        <taxon>Euteleostomi</taxon>
        <taxon>Actinopterygii</taxon>
        <taxon>Neopterygii</taxon>
        <taxon>Teleostei</taxon>
        <taxon>Neoteleostei</taxon>
        <taxon>Acanthomorphata</taxon>
        <taxon>Eupercaria</taxon>
        <taxon>Perciformes</taxon>
        <taxon>Notothenioidei</taxon>
        <taxon>Nototheniidae</taxon>
        <taxon>Notothenia</taxon>
    </lineage>
</organism>
<dbReference type="GO" id="GO:0005634">
    <property type="term" value="C:nucleus"/>
    <property type="evidence" value="ECO:0007669"/>
    <property type="project" value="UniProtKB-SubCell"/>
</dbReference>
<sequence>MRNKLNADQSGRHAAAGADSLNKRNLEVGSEWTTARRVLAATLERRKPQPARRKRTCRMFLTVYLSNNDQHFNEVPITPETLCRDVVELCKEPGEGECYLAEMWRGSEHIVGDGERMFEVLQKCGQQRGEVRYLLRHQRAPGRESGDMRLEDSG</sequence>
<dbReference type="InterPro" id="IPR029071">
    <property type="entry name" value="Ubiquitin-like_domsf"/>
</dbReference>
<dbReference type="OrthoDB" id="10038642at2759"/>
<keyword evidence="2" id="KW-0677">Repeat</keyword>
<dbReference type="GO" id="GO:0002039">
    <property type="term" value="F:p53 binding"/>
    <property type="evidence" value="ECO:0007669"/>
    <property type="project" value="InterPro"/>
</dbReference>
<dbReference type="GeneID" id="104944867"/>
<proteinExistence type="predicted"/>
<keyword evidence="4" id="KW-0539">Nucleus</keyword>
<evidence type="ECO:0000256" key="1">
    <source>
        <dbReference type="ARBA" id="ARBA00004123"/>
    </source>
</evidence>
<feature type="domain" description="Ras association" evidence="5">
    <location>
        <begin position="59"/>
        <end position="137"/>
    </location>
</feature>
<comment type="subcellular location">
    <subcellularLocation>
        <location evidence="1">Nucleus</location>
    </subcellularLocation>
</comment>
<name>A0A6I9N374_9TELE</name>
<dbReference type="SUPFAM" id="SSF54236">
    <property type="entry name" value="Ubiquitin-like"/>
    <property type="match status" value="1"/>
</dbReference>
<dbReference type="AlphaFoldDB" id="A0A6I9N374"/>
<evidence type="ECO:0000256" key="4">
    <source>
        <dbReference type="ARBA" id="ARBA00023242"/>
    </source>
</evidence>
<dbReference type="Gene3D" id="3.10.20.90">
    <property type="entry name" value="Phosphatidylinositol 3-kinase Catalytic Subunit, Chain A, domain 1"/>
    <property type="match status" value="1"/>
</dbReference>
<dbReference type="KEGG" id="ncc:104944867"/>
<dbReference type="GO" id="GO:0042981">
    <property type="term" value="P:regulation of apoptotic process"/>
    <property type="evidence" value="ECO:0007669"/>
    <property type="project" value="InterPro"/>
</dbReference>
<keyword evidence="6" id="KW-1185">Reference proteome</keyword>
<dbReference type="PANTHER" id="PTHR24131">
    <property type="entry name" value="APOPTOSIS-STIMULATING OF P53 PROTEIN"/>
    <property type="match status" value="1"/>
</dbReference>
<gene>
    <name evidence="7" type="primary">LOC104944867</name>
</gene>
<dbReference type="PANTHER" id="PTHR24131:SF16">
    <property type="entry name" value="TUMOR PROTEIN P53 BINDING PROTEIN, 2 ISOFORM X1"/>
    <property type="match status" value="1"/>
</dbReference>
<dbReference type="FunFam" id="3.10.20.90:FF:000030">
    <property type="entry name" value="Apoptosis-stimulating of p53 protein 2 isoform 1"/>
    <property type="match status" value="1"/>
</dbReference>
<accession>A0A6I9N374</accession>
<dbReference type="RefSeq" id="XP_010768756.1">
    <property type="nucleotide sequence ID" value="XM_010770454.1"/>
</dbReference>
<dbReference type="Proteomes" id="UP000504611">
    <property type="component" value="Unplaced"/>
</dbReference>
<keyword evidence="3" id="KW-0040">ANK repeat</keyword>
<dbReference type="Pfam" id="PF21712">
    <property type="entry name" value="RASSF8-10_RA"/>
    <property type="match status" value="1"/>
</dbReference>
<evidence type="ECO:0000256" key="2">
    <source>
        <dbReference type="ARBA" id="ARBA00022737"/>
    </source>
</evidence>
<evidence type="ECO:0000313" key="7">
    <source>
        <dbReference type="RefSeq" id="XP_010768756.1"/>
    </source>
</evidence>